<dbReference type="STRING" id="68775.A0A5C3M1S7"/>
<evidence type="ECO:0000313" key="2">
    <source>
        <dbReference type="EMBL" id="TFK38727.1"/>
    </source>
</evidence>
<sequence length="1102" mass="117902">MASSTNANVGKILKRANPSTIQDKFMVGYQGWFTCHGDGEPVGPGHHGWLHWLTYPIPDGGRPNTDLWPDVSSYSPSELYPVPGLKTKTGDQLSLFSSRNAKTVQRHFHWMAEHGVDGVFLQRFAGQCDLEGGNAGIMRIRDEVGDRVKEAAEKEGRVFAIMYDVSGVPADRIQRIIERDWMHLIRNKGILDSPNYLREKGKPVIALWGFGFDNAGHTPGLVRAITNFIRNTTPGGVYIMAGTPAHWRTAEQDADRNREFLDVWLSEFDAISPWTVGRYRTEQDADHFAETKMKEDVELLKKRHEEGGRKVDYVPVVLPGGSGYNLSEGKWGFNDIKRNGGRFLWKQISNAHRLGVHIMYGAMWDEYDEGTAFMPVVPSKRQLPVSDKYPFLALDEDGYDLPSDWYMRICGFAAEGLRSERRIHDTFPSKELQDYWSSRPRYEELNAKSGDFVSGSSAQASGAGSGDSEGQSYQEWLATQKDDKDEPPPPPYSLEADEAAAAAVPEPVMSSSANPVPAAAQVPFSSPIALSQPAASPHAHGPGSSYQHPHQPYPGSENLHEAAAEFSHPSGQATSSTSPVATPAHGLGSSAHGSGLGTHRPQHSSLGLQAQQHLQGVAGPRQSDPMTTLANDFGRQSVSPQGNVSLGRVQSLSTSPPPVHPAHPAVANQPSYGNASFSRPPVQMQTRPGSQPRPNSNSRPTSQSGYANANVASHSGHSPTNTPSSSGSMGVIPQQEPQSPGQWSQGQWPPPEWKMSARQQQQQAHYSAQPGPGQPSFTGGANLSRPNTFTASGQPPGGASLRPHASLGPSSIRPPQPQHQASTPSGGLPQVNASEPSPFPGAPSHGASAFSGPSSPTFPTPSMSFPSTPGGSNYPPVNSTYPSHPGSTYPGHTGQSFNSAQASGYPGQGWSGGPTHISPSHSPPVGATGMSPYSEKNNYHGHQGSLQQYPPPQGPQYGGVPYAGPSSSHSPSPTSHQFPTHGSPAHFPQPSGGEGGYFNNIPQPNPQTSSYPSQHGSTSPYQAFSYPHQPPLAVPPRPQTQPTHTKPSGPSFPIASSAGASALGFALTAVDKVAGRKTREQLENQVGSIAQSGSKLFSKFTK</sequence>
<dbReference type="AlphaFoldDB" id="A0A5C3M1S7"/>
<evidence type="ECO:0008006" key="4">
    <source>
        <dbReference type="Google" id="ProtNLM"/>
    </source>
</evidence>
<feature type="compositionally biased region" description="Polar residues" evidence="1">
    <location>
        <begin position="818"/>
        <end position="835"/>
    </location>
</feature>
<dbReference type="Gene3D" id="3.20.20.80">
    <property type="entry name" value="Glycosidases"/>
    <property type="match status" value="1"/>
</dbReference>
<feature type="compositionally biased region" description="Low complexity" evidence="1">
    <location>
        <begin position="584"/>
        <end position="593"/>
    </location>
</feature>
<feature type="compositionally biased region" description="Polar residues" evidence="1">
    <location>
        <begin position="603"/>
        <end position="614"/>
    </location>
</feature>
<organism evidence="2 3">
    <name type="scientific">Crucibulum laeve</name>
    <dbReference type="NCBI Taxonomy" id="68775"/>
    <lineage>
        <taxon>Eukaryota</taxon>
        <taxon>Fungi</taxon>
        <taxon>Dikarya</taxon>
        <taxon>Basidiomycota</taxon>
        <taxon>Agaricomycotina</taxon>
        <taxon>Agaricomycetes</taxon>
        <taxon>Agaricomycetidae</taxon>
        <taxon>Agaricales</taxon>
        <taxon>Agaricineae</taxon>
        <taxon>Nidulariaceae</taxon>
        <taxon>Crucibulum</taxon>
    </lineage>
</organism>
<accession>A0A5C3M1S7</accession>
<reference evidence="2 3" key="1">
    <citation type="journal article" date="2019" name="Nat. Ecol. Evol.">
        <title>Megaphylogeny resolves global patterns of mushroom evolution.</title>
        <authorList>
            <person name="Varga T."/>
            <person name="Krizsan K."/>
            <person name="Foldi C."/>
            <person name="Dima B."/>
            <person name="Sanchez-Garcia M."/>
            <person name="Sanchez-Ramirez S."/>
            <person name="Szollosi G.J."/>
            <person name="Szarkandi J.G."/>
            <person name="Papp V."/>
            <person name="Albert L."/>
            <person name="Andreopoulos W."/>
            <person name="Angelini C."/>
            <person name="Antonin V."/>
            <person name="Barry K.W."/>
            <person name="Bougher N.L."/>
            <person name="Buchanan P."/>
            <person name="Buyck B."/>
            <person name="Bense V."/>
            <person name="Catcheside P."/>
            <person name="Chovatia M."/>
            <person name="Cooper J."/>
            <person name="Damon W."/>
            <person name="Desjardin D."/>
            <person name="Finy P."/>
            <person name="Geml J."/>
            <person name="Haridas S."/>
            <person name="Hughes K."/>
            <person name="Justo A."/>
            <person name="Karasinski D."/>
            <person name="Kautmanova I."/>
            <person name="Kiss B."/>
            <person name="Kocsube S."/>
            <person name="Kotiranta H."/>
            <person name="LaButti K.M."/>
            <person name="Lechner B.E."/>
            <person name="Liimatainen K."/>
            <person name="Lipzen A."/>
            <person name="Lukacs Z."/>
            <person name="Mihaltcheva S."/>
            <person name="Morgado L.N."/>
            <person name="Niskanen T."/>
            <person name="Noordeloos M.E."/>
            <person name="Ohm R.A."/>
            <person name="Ortiz-Santana B."/>
            <person name="Ovrebo C."/>
            <person name="Racz N."/>
            <person name="Riley R."/>
            <person name="Savchenko A."/>
            <person name="Shiryaev A."/>
            <person name="Soop K."/>
            <person name="Spirin V."/>
            <person name="Szebenyi C."/>
            <person name="Tomsovsky M."/>
            <person name="Tulloss R.E."/>
            <person name="Uehling J."/>
            <person name="Grigoriev I.V."/>
            <person name="Vagvolgyi C."/>
            <person name="Papp T."/>
            <person name="Martin F.M."/>
            <person name="Miettinen O."/>
            <person name="Hibbett D.S."/>
            <person name="Nagy L.G."/>
        </authorList>
    </citation>
    <scope>NUCLEOTIDE SEQUENCE [LARGE SCALE GENOMIC DNA]</scope>
    <source>
        <strain evidence="2 3">CBS 166.37</strain>
    </source>
</reference>
<feature type="compositionally biased region" description="Polar residues" evidence="1">
    <location>
        <begin position="668"/>
        <end position="728"/>
    </location>
</feature>
<feature type="compositionally biased region" description="Polar residues" evidence="1">
    <location>
        <begin position="1000"/>
        <end position="1022"/>
    </location>
</feature>
<feature type="compositionally biased region" description="Low complexity" evidence="1">
    <location>
        <begin position="958"/>
        <end position="976"/>
    </location>
</feature>
<gene>
    <name evidence="2" type="ORF">BDQ12DRAFT_683236</name>
</gene>
<feature type="compositionally biased region" description="Polar residues" evidence="1">
    <location>
        <begin position="569"/>
        <end position="580"/>
    </location>
</feature>
<feature type="compositionally biased region" description="Low complexity" evidence="1">
    <location>
        <begin position="454"/>
        <end position="472"/>
    </location>
</feature>
<dbReference type="OrthoDB" id="2589715at2759"/>
<feature type="compositionally biased region" description="Polar residues" evidence="1">
    <location>
        <begin position="893"/>
        <end position="902"/>
    </location>
</feature>
<feature type="compositionally biased region" description="Polar residues" evidence="1">
    <location>
        <begin position="624"/>
        <end position="654"/>
    </location>
</feature>
<keyword evidence="3" id="KW-1185">Reference proteome</keyword>
<name>A0A5C3M1S7_9AGAR</name>
<feature type="compositionally biased region" description="Low complexity" evidence="1">
    <location>
        <begin position="733"/>
        <end position="747"/>
    </location>
</feature>
<evidence type="ECO:0000256" key="1">
    <source>
        <dbReference type="SAM" id="MobiDB-lite"/>
    </source>
</evidence>
<feature type="compositionally biased region" description="Polar residues" evidence="1">
    <location>
        <begin position="875"/>
        <end position="886"/>
    </location>
</feature>
<feature type="compositionally biased region" description="Low complexity" evidence="1">
    <location>
        <begin position="499"/>
        <end position="513"/>
    </location>
</feature>
<evidence type="ECO:0000313" key="3">
    <source>
        <dbReference type="Proteomes" id="UP000308652"/>
    </source>
</evidence>
<proteinExistence type="predicted"/>
<protein>
    <recommendedName>
        <fullName evidence="4">Xylosidase/arabinosidase</fullName>
    </recommendedName>
</protein>
<feature type="region of interest" description="Disordered" evidence="1">
    <location>
        <begin position="450"/>
        <end position="1057"/>
    </location>
</feature>
<dbReference type="EMBL" id="ML213602">
    <property type="protein sequence ID" value="TFK38727.1"/>
    <property type="molecule type" value="Genomic_DNA"/>
</dbReference>
<feature type="compositionally biased region" description="Pro residues" evidence="1">
    <location>
        <begin position="1028"/>
        <end position="1039"/>
    </location>
</feature>
<dbReference type="CDD" id="cd11576">
    <property type="entry name" value="GH99_GH71_like_2"/>
    <property type="match status" value="1"/>
</dbReference>
<dbReference type="Proteomes" id="UP000308652">
    <property type="component" value="Unassembled WGS sequence"/>
</dbReference>
<feature type="compositionally biased region" description="Low complexity" evidence="1">
    <location>
        <begin position="842"/>
        <end position="872"/>
    </location>
</feature>
<feature type="compositionally biased region" description="Polar residues" evidence="1">
    <location>
        <begin position="775"/>
        <end position="793"/>
    </location>
</feature>